<keyword evidence="3" id="KW-1185">Reference proteome</keyword>
<sequence>MKTVLGVLGVVLIIEGIGPLLVPQGWRAMIAQLSQQPDQQLRRIGGCLVVAGVVMAHFFL</sequence>
<feature type="transmembrane region" description="Helical" evidence="1">
    <location>
        <begin position="40"/>
        <end position="59"/>
    </location>
</feature>
<keyword evidence="1" id="KW-0472">Membrane</keyword>
<protein>
    <submittedName>
        <fullName evidence="2">DUF2065 domain-containing protein</fullName>
    </submittedName>
</protein>
<organism evidence="2 3">
    <name type="scientific">Vibrio tritonius</name>
    <dbReference type="NCBI Taxonomy" id="1435069"/>
    <lineage>
        <taxon>Bacteria</taxon>
        <taxon>Pseudomonadati</taxon>
        <taxon>Pseudomonadota</taxon>
        <taxon>Gammaproteobacteria</taxon>
        <taxon>Vibrionales</taxon>
        <taxon>Vibrionaceae</taxon>
        <taxon>Vibrio</taxon>
    </lineage>
</organism>
<gene>
    <name evidence="2" type="ORF">LDJ79_12070</name>
</gene>
<evidence type="ECO:0000313" key="3">
    <source>
        <dbReference type="Proteomes" id="UP001199044"/>
    </source>
</evidence>
<evidence type="ECO:0000313" key="2">
    <source>
        <dbReference type="EMBL" id="MCA2016851.1"/>
    </source>
</evidence>
<comment type="caution">
    <text evidence="2">The sequence shown here is derived from an EMBL/GenBank/DDBJ whole genome shotgun (WGS) entry which is preliminary data.</text>
</comment>
<proteinExistence type="predicted"/>
<dbReference type="RefSeq" id="WP_225250745.1">
    <property type="nucleotide sequence ID" value="NZ_JAIWIU010000074.1"/>
</dbReference>
<keyword evidence="1" id="KW-0812">Transmembrane</keyword>
<keyword evidence="1" id="KW-1133">Transmembrane helix</keyword>
<name>A0ABS7YPP5_9VIBR</name>
<dbReference type="EMBL" id="JAIWIU010000074">
    <property type="protein sequence ID" value="MCA2016851.1"/>
    <property type="molecule type" value="Genomic_DNA"/>
</dbReference>
<accession>A0ABS7YPP5</accession>
<dbReference type="InterPro" id="IPR019201">
    <property type="entry name" value="DUF2065"/>
</dbReference>
<dbReference type="Proteomes" id="UP001199044">
    <property type="component" value="Unassembled WGS sequence"/>
</dbReference>
<dbReference type="PANTHER" id="PTHR38602">
    <property type="entry name" value="INNER MEMBRANE PROTEIN-RELATED"/>
    <property type="match status" value="1"/>
</dbReference>
<reference evidence="3" key="1">
    <citation type="submission" date="2023-07" db="EMBL/GenBank/DDBJ databases">
        <title>Molecular identification of indigenous halophilic bacteria isolated from red sea cost, biodegradation of synthetic dyes and assessment of degraded metabolite toxicity.</title>
        <authorList>
            <person name="Chaieb K."/>
            <person name="Altayb H.N."/>
        </authorList>
    </citation>
    <scope>NUCLEOTIDE SEQUENCE [LARGE SCALE GENOMIC DNA]</scope>
    <source>
        <strain evidence="3">K20</strain>
    </source>
</reference>
<evidence type="ECO:0000256" key="1">
    <source>
        <dbReference type="SAM" id="Phobius"/>
    </source>
</evidence>
<dbReference type="PANTHER" id="PTHR38602:SF1">
    <property type="entry name" value="INNER MEMBRANE PROTEIN"/>
    <property type="match status" value="1"/>
</dbReference>
<dbReference type="Pfam" id="PF09838">
    <property type="entry name" value="DUF2065"/>
    <property type="match status" value="1"/>
</dbReference>